<reference evidence="1 2" key="1">
    <citation type="journal article" date="2015" name="BMC Genomics">
        <title>Gene expression during zombie ant biting behavior reflects the complexity underlying fungal parasitic behavioral manipulation.</title>
        <authorList>
            <person name="de Bekker C."/>
            <person name="Ohm R.A."/>
            <person name="Loreto R.G."/>
            <person name="Sebastian A."/>
            <person name="Albert I."/>
            <person name="Merrow M."/>
            <person name="Brachmann A."/>
            <person name="Hughes D.P."/>
        </authorList>
    </citation>
    <scope>NUCLEOTIDE SEQUENCE [LARGE SCALE GENOMIC DNA]</scope>
    <source>
        <strain evidence="1 2">SC16a</strain>
    </source>
</reference>
<name>A0A2A9PLI4_OPHUN</name>
<keyword evidence="2" id="KW-1185">Reference proteome</keyword>
<accession>A0A2A9PLI4</accession>
<dbReference type="OrthoDB" id="5395356at2759"/>
<dbReference type="EMBL" id="LAZP02000031">
    <property type="protein sequence ID" value="PFH62345.1"/>
    <property type="molecule type" value="Genomic_DNA"/>
</dbReference>
<dbReference type="Proteomes" id="UP000037136">
    <property type="component" value="Unassembled WGS sequence"/>
</dbReference>
<evidence type="ECO:0000313" key="1">
    <source>
        <dbReference type="EMBL" id="PFH62345.1"/>
    </source>
</evidence>
<gene>
    <name evidence="1" type="ORF">XA68_13939</name>
</gene>
<sequence>MRYAIPLITAVVKVAQAKRHLNGGIEQLDPMQLAEMQTLRPITSVARARTNEIMRTAHTLTRQRLAICDMVEAREHAIKARLFDASSPFGQCRQR</sequence>
<protein>
    <submittedName>
        <fullName evidence="1">Uncharacterized protein</fullName>
    </submittedName>
</protein>
<proteinExistence type="predicted"/>
<organism evidence="1 2">
    <name type="scientific">Ophiocordyceps unilateralis</name>
    <name type="common">Zombie-ant fungus</name>
    <name type="synonym">Torrubia unilateralis</name>
    <dbReference type="NCBI Taxonomy" id="268505"/>
    <lineage>
        <taxon>Eukaryota</taxon>
        <taxon>Fungi</taxon>
        <taxon>Dikarya</taxon>
        <taxon>Ascomycota</taxon>
        <taxon>Pezizomycotina</taxon>
        <taxon>Sordariomycetes</taxon>
        <taxon>Hypocreomycetidae</taxon>
        <taxon>Hypocreales</taxon>
        <taxon>Ophiocordycipitaceae</taxon>
        <taxon>Ophiocordyceps</taxon>
    </lineage>
</organism>
<dbReference type="AlphaFoldDB" id="A0A2A9PLI4"/>
<reference evidence="1 2" key="2">
    <citation type="journal article" date="2017" name="Sci. Rep.">
        <title>Ant-infecting Ophiocordyceps genomes reveal a high diversity of potential behavioral manipulation genes and a possible major role for enterotoxins.</title>
        <authorList>
            <person name="de Bekker C."/>
            <person name="Ohm R.A."/>
            <person name="Evans H.C."/>
            <person name="Brachmann A."/>
            <person name="Hughes D.P."/>
        </authorList>
    </citation>
    <scope>NUCLEOTIDE SEQUENCE [LARGE SCALE GENOMIC DNA]</scope>
    <source>
        <strain evidence="1 2">SC16a</strain>
    </source>
</reference>
<comment type="caution">
    <text evidence="1">The sequence shown here is derived from an EMBL/GenBank/DDBJ whole genome shotgun (WGS) entry which is preliminary data.</text>
</comment>
<evidence type="ECO:0000313" key="2">
    <source>
        <dbReference type="Proteomes" id="UP000037136"/>
    </source>
</evidence>